<name>A0A1A8WSG9_PLAOA</name>
<keyword evidence="1" id="KW-0812">Transmembrane</keyword>
<dbReference type="EMBL" id="FLQU01002186">
    <property type="protein sequence ID" value="SBS95836.1"/>
    <property type="molecule type" value="Genomic_DNA"/>
</dbReference>
<protein>
    <submittedName>
        <fullName evidence="2">PIR Superfamily Protein</fullName>
    </submittedName>
</protein>
<gene>
    <name evidence="2" type="ORF">POVCU2_0099170</name>
</gene>
<accession>A0A1A8WSG9</accession>
<dbReference type="InterPro" id="IPR008780">
    <property type="entry name" value="Plasmodium_Vir"/>
</dbReference>
<organism evidence="2 3">
    <name type="scientific">Plasmodium ovale curtisi</name>
    <dbReference type="NCBI Taxonomy" id="864141"/>
    <lineage>
        <taxon>Eukaryota</taxon>
        <taxon>Sar</taxon>
        <taxon>Alveolata</taxon>
        <taxon>Apicomplexa</taxon>
        <taxon>Aconoidasida</taxon>
        <taxon>Haemosporida</taxon>
        <taxon>Plasmodiidae</taxon>
        <taxon>Plasmodium</taxon>
        <taxon>Plasmodium (Plasmodium)</taxon>
    </lineage>
</organism>
<evidence type="ECO:0000313" key="2">
    <source>
        <dbReference type="EMBL" id="SBS95836.1"/>
    </source>
</evidence>
<dbReference type="Proteomes" id="UP000078560">
    <property type="component" value="Unassembled WGS sequence"/>
</dbReference>
<sequence>MKRKEHLNDEQDFIVNNSVDLYRSYESICNKQNRNIFCNKLDEFKYYYIMHIAQILLKCTQMDMNLPSFWIMGTTGHESEMQDPFHDGDDVFAASSGLWFSHSNILIAFYALLLISFIIFILYKFTPFGFWASIQIRKRINIFNNLPKETLELLENSRSQQLSSEKIQYNVQYFLPKITSSSIMLHNYYIFAPKMKLHTL</sequence>
<keyword evidence="1" id="KW-1133">Transmembrane helix</keyword>
<dbReference type="AlphaFoldDB" id="A0A1A8WSG9"/>
<proteinExistence type="predicted"/>
<evidence type="ECO:0000256" key="1">
    <source>
        <dbReference type="SAM" id="Phobius"/>
    </source>
</evidence>
<reference evidence="3" key="1">
    <citation type="submission" date="2016-05" db="EMBL/GenBank/DDBJ databases">
        <authorList>
            <person name="Naeem Raeece"/>
        </authorList>
    </citation>
    <scope>NUCLEOTIDE SEQUENCE [LARGE SCALE GENOMIC DNA]</scope>
</reference>
<evidence type="ECO:0000313" key="3">
    <source>
        <dbReference type="Proteomes" id="UP000078560"/>
    </source>
</evidence>
<dbReference type="Pfam" id="PF05795">
    <property type="entry name" value="Plasmodium_Vir"/>
    <property type="match status" value="1"/>
</dbReference>
<feature type="transmembrane region" description="Helical" evidence="1">
    <location>
        <begin position="105"/>
        <end position="123"/>
    </location>
</feature>
<keyword evidence="1" id="KW-0472">Membrane</keyword>